<keyword evidence="2" id="KW-0539">Nucleus</keyword>
<feature type="region of interest" description="Disordered" evidence="3">
    <location>
        <begin position="217"/>
        <end position="243"/>
    </location>
</feature>
<dbReference type="SUPFAM" id="SSF47040">
    <property type="entry name" value="Kix domain of CBP (creb binding protein)"/>
    <property type="match status" value="1"/>
</dbReference>
<feature type="region of interest" description="Disordered" evidence="3">
    <location>
        <begin position="776"/>
        <end position="805"/>
    </location>
</feature>
<dbReference type="InterPro" id="IPR044661">
    <property type="entry name" value="MED15a/b/c-like"/>
</dbReference>
<keyword evidence="6" id="KW-1185">Reference proteome</keyword>
<dbReference type="PANTHER" id="PTHR33137">
    <property type="entry name" value="MEDIATOR OF RNA POLYMERASE II TRANSCRIPTION SUBUNIT 15A-RELATED"/>
    <property type="match status" value="1"/>
</dbReference>
<name>A0AAW1I0J6_SAPOF</name>
<dbReference type="InterPro" id="IPR036546">
    <property type="entry name" value="MED15_KIX"/>
</dbReference>
<feature type="compositionally biased region" description="Polar residues" evidence="3">
    <location>
        <begin position="948"/>
        <end position="963"/>
    </location>
</feature>
<feature type="compositionally biased region" description="Pro residues" evidence="3">
    <location>
        <begin position="980"/>
        <end position="992"/>
    </location>
</feature>
<evidence type="ECO:0000313" key="5">
    <source>
        <dbReference type="EMBL" id="KAK9682734.1"/>
    </source>
</evidence>
<feature type="compositionally biased region" description="Low complexity" evidence="3">
    <location>
        <begin position="776"/>
        <end position="804"/>
    </location>
</feature>
<feature type="region of interest" description="Disordered" evidence="3">
    <location>
        <begin position="583"/>
        <end position="611"/>
    </location>
</feature>
<feature type="region of interest" description="Disordered" evidence="3">
    <location>
        <begin position="369"/>
        <end position="398"/>
    </location>
</feature>
<feature type="compositionally biased region" description="Low complexity" evidence="3">
    <location>
        <begin position="490"/>
        <end position="503"/>
    </location>
</feature>
<organism evidence="5 6">
    <name type="scientific">Saponaria officinalis</name>
    <name type="common">Common soapwort</name>
    <name type="synonym">Lychnis saponaria</name>
    <dbReference type="NCBI Taxonomy" id="3572"/>
    <lineage>
        <taxon>Eukaryota</taxon>
        <taxon>Viridiplantae</taxon>
        <taxon>Streptophyta</taxon>
        <taxon>Embryophyta</taxon>
        <taxon>Tracheophyta</taxon>
        <taxon>Spermatophyta</taxon>
        <taxon>Magnoliopsida</taxon>
        <taxon>eudicotyledons</taxon>
        <taxon>Gunneridae</taxon>
        <taxon>Pentapetalae</taxon>
        <taxon>Caryophyllales</taxon>
        <taxon>Caryophyllaceae</taxon>
        <taxon>Caryophylleae</taxon>
        <taxon>Saponaria</taxon>
    </lineage>
</organism>
<reference evidence="5" key="1">
    <citation type="submission" date="2024-03" db="EMBL/GenBank/DDBJ databases">
        <title>WGS assembly of Saponaria officinalis var. Norfolk2.</title>
        <authorList>
            <person name="Jenkins J."/>
            <person name="Shu S."/>
            <person name="Grimwood J."/>
            <person name="Barry K."/>
            <person name="Goodstein D."/>
            <person name="Schmutz J."/>
            <person name="Leebens-Mack J."/>
            <person name="Osbourn A."/>
        </authorList>
    </citation>
    <scope>NUCLEOTIDE SEQUENCE [LARGE SCALE GENOMIC DNA]</scope>
    <source>
        <strain evidence="5">JIC</strain>
    </source>
</reference>
<proteinExistence type="predicted"/>
<dbReference type="GO" id="GO:0005634">
    <property type="term" value="C:nucleus"/>
    <property type="evidence" value="ECO:0007669"/>
    <property type="project" value="UniProtKB-SubCell"/>
</dbReference>
<comment type="subcellular location">
    <subcellularLocation>
        <location evidence="1">Nucleus</location>
    </subcellularLocation>
</comment>
<feature type="domain" description="Mediator complex subunit 15 KIX" evidence="4">
    <location>
        <begin position="21"/>
        <end position="97"/>
    </location>
</feature>
<feature type="region of interest" description="Disordered" evidence="3">
    <location>
        <begin position="94"/>
        <end position="121"/>
    </location>
</feature>
<feature type="region of interest" description="Disordered" evidence="3">
    <location>
        <begin position="468"/>
        <end position="549"/>
    </location>
</feature>
<feature type="region of interest" description="Disordered" evidence="3">
    <location>
        <begin position="703"/>
        <end position="752"/>
    </location>
</feature>
<feature type="compositionally biased region" description="Polar residues" evidence="3">
    <location>
        <begin position="283"/>
        <end position="300"/>
    </location>
</feature>
<feature type="region of interest" description="Disordered" evidence="3">
    <location>
        <begin position="275"/>
        <end position="300"/>
    </location>
</feature>
<evidence type="ECO:0000259" key="4">
    <source>
        <dbReference type="Pfam" id="PF16987"/>
    </source>
</evidence>
<dbReference type="Pfam" id="PF16987">
    <property type="entry name" value="KIX_2"/>
    <property type="match status" value="1"/>
</dbReference>
<evidence type="ECO:0000256" key="3">
    <source>
        <dbReference type="SAM" id="MobiDB-lite"/>
    </source>
</evidence>
<comment type="caution">
    <text evidence="5">The sequence shown here is derived from an EMBL/GenBank/DDBJ whole genome shotgun (WGS) entry which is preliminary data.</text>
</comment>
<dbReference type="InterPro" id="IPR036529">
    <property type="entry name" value="KIX_dom_sf"/>
</dbReference>
<dbReference type="GO" id="GO:0031490">
    <property type="term" value="F:chromatin DNA binding"/>
    <property type="evidence" value="ECO:0007669"/>
    <property type="project" value="InterPro"/>
</dbReference>
<dbReference type="GO" id="GO:0003713">
    <property type="term" value="F:transcription coactivator activity"/>
    <property type="evidence" value="ECO:0007669"/>
    <property type="project" value="InterPro"/>
</dbReference>
<accession>A0AAW1I0J6</accession>
<dbReference type="Proteomes" id="UP001443914">
    <property type="component" value="Unassembled WGS sequence"/>
</dbReference>
<feature type="region of interest" description="Disordered" evidence="3">
    <location>
        <begin position="1"/>
        <end position="26"/>
    </location>
</feature>
<evidence type="ECO:0000313" key="6">
    <source>
        <dbReference type="Proteomes" id="UP001443914"/>
    </source>
</evidence>
<dbReference type="PANTHER" id="PTHR33137:SF4">
    <property type="entry name" value="MEDIATOR OF RNA POLYMERASE II TRANSCRIPTION SUBUNIT 15A-RELATED"/>
    <property type="match status" value="1"/>
</dbReference>
<sequence length="1350" mass="148007">MDSNNWRPNQGEAQPPPMDGGDWRSQLQPDSRQRIVNKIMETLKRHLPFSGQEGVQELKQIAIRFEEKIYSAATSQSDYLRKISLKMLTMESKSQGALPNAMPSNSAGRNPQDPAASQNMQSQVLNQNQSVPLQMAANQSQARQQLLNHNIPKNMVSGALQTGVSLPNPLPTNGLAQNTVPNVAQNSNMQNTSSISQNSMGNTMNPGIASSMFSNAQRQLQGRQQHLGSQQQHQQSQNSQQFMYQQQQQQLQLKHQLMQHNLQQQNIQQPLMQTQQQQQTMQTSSVMQPSITGLQQNQQASIQQPTQSVLQQHQQSMIRQQSQQTPAIQQQQVLGQQLNAGNMQQSQLIGQQPNYGGMQQTQLIGQQPNVGNTQQSQLIGQQPNAGNKQQSQLIGQQPTVGNLQQSQLTSQQSNILDMQQQQQQQQRLLAQQNNIQNLAPQQPTSHQNLQQQQHLLGQQNNLQNIHQQQLGHQSHVGGQQLMGTQSGNASMQTSQQQSVQMMQPTKVPMQQQTQNALSGGSGQQQLQSQSQQQLMSQLQSQPTQVQQQLPMQPQSNALLHNMHQRMQNMNPLLQQQNLTDQQKLFQAQRATPEAPSKGSLDSTAQTGSVNGGDWQEEVYQKIKSMKDLYYADLNEMYQKISFKLQQHDSLPQQPKIEQIEKLRQFKNMLDRLMQVLQITKNNISPSHKEKLPSFEKQIVSLLNPSKPRKPPQLHSYQQQHPQIPQAQSHDGAANSQMQSMNIPSSGATMQQSSLTNLKHGSVSTLSAVTSLQQSIPSSLQPSNFDSGQASAPSSMQQGAASSMQINTVSAPHQANTGAMQPQGGVSLLHQNVNNIHTNTNMLQNQHLKQQHEQQHSKQHILNKMQLQKQQILQQQLNQQGQQPSQMQAHQMAQLQQLNDVNEKMRHLKSGAFAQHLSSAQRFMNHQVKPGASFPVSSPQLLNAVSPQINHHSSPQIDTQNLPPSVSKGGTPLHSANSPFVPSPSTPLVPSPMPGDHEKPAVSSLSNAANVGQQTNGAIAAPQSLSIGTPGISPSPLFECAGPDGTLGNASATISGKSSVTELPIERLLRAVKSASPKALTAAISDISSVVSMVDRIAGSAPGNGSRATVGEDLVAMTKCRLQARNILTQDGSSGAKRMRRYTSAMPLHMGASAGSGNDSLKQLNGPFTPELESTATSGVKKARIEVNHALLEEIREINERLIDTVVSISDEDMSPSMAALAVEGSEGIVVKCSYNAITLSPSFRSQFISAEMSPIQPLKLLVPDAYPNCSPILLDKLPIGVSNEHEDLSVKAKSRFSVSLRSLSQPMSLKDIARTWDDSARAVISEYAQRFGGGTFSSKYGTWENCLSAA</sequence>
<feature type="region of interest" description="Disordered" evidence="3">
    <location>
        <begin position="948"/>
        <end position="1000"/>
    </location>
</feature>
<feature type="compositionally biased region" description="Polar residues" evidence="3">
    <location>
        <begin position="599"/>
        <end position="608"/>
    </location>
</feature>
<feature type="compositionally biased region" description="Polar residues" evidence="3">
    <location>
        <begin position="733"/>
        <end position="752"/>
    </location>
</feature>
<feature type="compositionally biased region" description="Low complexity" evidence="3">
    <location>
        <begin position="717"/>
        <end position="727"/>
    </location>
</feature>
<evidence type="ECO:0000256" key="1">
    <source>
        <dbReference type="ARBA" id="ARBA00004123"/>
    </source>
</evidence>
<protein>
    <recommendedName>
        <fullName evidence="4">Mediator complex subunit 15 KIX domain-containing protein</fullName>
    </recommendedName>
</protein>
<dbReference type="EMBL" id="JBDFQZ010000010">
    <property type="protein sequence ID" value="KAK9682734.1"/>
    <property type="molecule type" value="Genomic_DNA"/>
</dbReference>
<dbReference type="FunFam" id="1.10.246.20:FF:000003">
    <property type="entry name" value="Mediator of RNA polymerase II transcription subunit 15a"/>
    <property type="match status" value="1"/>
</dbReference>
<evidence type="ECO:0000256" key="2">
    <source>
        <dbReference type="ARBA" id="ARBA00023242"/>
    </source>
</evidence>
<dbReference type="Gene3D" id="1.10.246.20">
    <property type="entry name" value="Coactivator CBP, KIX domain"/>
    <property type="match status" value="1"/>
</dbReference>
<gene>
    <name evidence="5" type="ORF">RND81_10G092800</name>
</gene>
<feature type="compositionally biased region" description="Low complexity" evidence="3">
    <location>
        <begin position="523"/>
        <end position="549"/>
    </location>
</feature>
<feature type="compositionally biased region" description="Polar residues" evidence="3">
    <location>
        <begin position="1"/>
        <end position="12"/>
    </location>
</feature>